<accession>A0A379TG92</accession>
<evidence type="ECO:0000313" key="3">
    <source>
        <dbReference type="EMBL" id="SUG49658.1"/>
    </source>
</evidence>
<organism evidence="3 4">
    <name type="scientific">Salmonella enterica subsp. arizonae</name>
    <dbReference type="NCBI Taxonomy" id="59203"/>
    <lineage>
        <taxon>Bacteria</taxon>
        <taxon>Pseudomonadati</taxon>
        <taxon>Pseudomonadota</taxon>
        <taxon>Gammaproteobacteria</taxon>
        <taxon>Enterobacterales</taxon>
        <taxon>Enterobacteriaceae</taxon>
        <taxon>Salmonella</taxon>
    </lineage>
</organism>
<dbReference type="SUPFAM" id="SSF52172">
    <property type="entry name" value="CheY-like"/>
    <property type="match status" value="1"/>
</dbReference>
<dbReference type="GO" id="GO:0000160">
    <property type="term" value="P:phosphorelay signal transduction system"/>
    <property type="evidence" value="ECO:0007669"/>
    <property type="project" value="InterPro"/>
</dbReference>
<dbReference type="InterPro" id="IPR011006">
    <property type="entry name" value="CheY-like_superfamily"/>
</dbReference>
<feature type="domain" description="Response regulatory" evidence="2">
    <location>
        <begin position="1"/>
        <end position="55"/>
    </location>
</feature>
<dbReference type="Proteomes" id="UP000254741">
    <property type="component" value="Unassembled WGS sequence"/>
</dbReference>
<dbReference type="EMBL" id="UGXG01000002">
    <property type="protein sequence ID" value="SUG49658.1"/>
    <property type="molecule type" value="Genomic_DNA"/>
</dbReference>
<evidence type="ECO:0000256" key="1">
    <source>
        <dbReference type="PROSITE-ProRule" id="PRU00169"/>
    </source>
</evidence>
<evidence type="ECO:0000259" key="2">
    <source>
        <dbReference type="PROSITE" id="PS50110"/>
    </source>
</evidence>
<dbReference type="PROSITE" id="PS50110">
    <property type="entry name" value="RESPONSE_REGULATORY"/>
    <property type="match status" value="1"/>
</dbReference>
<evidence type="ECO:0000313" key="4">
    <source>
        <dbReference type="Proteomes" id="UP000254741"/>
    </source>
</evidence>
<gene>
    <name evidence="3" type="primary">creB</name>
    <name evidence="3" type="ORF">NCTC8297_05004</name>
</gene>
<name>A0A379TG92_SALER</name>
<protein>
    <submittedName>
        <fullName evidence="3">Two-component response regulator</fullName>
    </submittedName>
</protein>
<reference evidence="3 4" key="1">
    <citation type="submission" date="2018-06" db="EMBL/GenBank/DDBJ databases">
        <authorList>
            <consortium name="Pathogen Informatics"/>
            <person name="Doyle S."/>
        </authorList>
    </citation>
    <scope>NUCLEOTIDE SEQUENCE [LARGE SCALE GENOMIC DNA]</scope>
    <source>
        <strain evidence="3 4">NCTC8297</strain>
    </source>
</reference>
<comment type="caution">
    <text evidence="1">Lacks conserved residue(s) required for the propagation of feature annotation.</text>
</comment>
<sequence length="94" mass="10394">MSGVGSCWNTILRCRFLTARSNGVDRLPGLEIGADDYIVKPFSPHEVSTRVRTLLRRVKTFSTPSPLVRAGHFLTYRTGGTDRRVWDAAIAGTS</sequence>
<dbReference type="Gene3D" id="6.10.250.690">
    <property type="match status" value="1"/>
</dbReference>
<proteinExistence type="predicted"/>
<dbReference type="AlphaFoldDB" id="A0A379TG92"/>
<dbReference type="InterPro" id="IPR001789">
    <property type="entry name" value="Sig_transdc_resp-reg_receiver"/>
</dbReference>